<dbReference type="RefSeq" id="XP_062794963.1">
    <property type="nucleotide sequence ID" value="XM_062938912.1"/>
</dbReference>
<organism evidence="2 3">
    <name type="scientific">Kwoniella shivajii</name>
    <dbReference type="NCBI Taxonomy" id="564305"/>
    <lineage>
        <taxon>Eukaryota</taxon>
        <taxon>Fungi</taxon>
        <taxon>Dikarya</taxon>
        <taxon>Basidiomycota</taxon>
        <taxon>Agaricomycotina</taxon>
        <taxon>Tremellomycetes</taxon>
        <taxon>Tremellales</taxon>
        <taxon>Cryptococcaceae</taxon>
        <taxon>Kwoniella</taxon>
    </lineage>
</organism>
<feature type="region of interest" description="Disordered" evidence="1">
    <location>
        <begin position="279"/>
        <end position="317"/>
    </location>
</feature>
<dbReference type="InterPro" id="IPR039146">
    <property type="entry name" value="GPANK1"/>
</dbReference>
<dbReference type="EMBL" id="CP141890">
    <property type="protein sequence ID" value="WRT70224.1"/>
    <property type="molecule type" value="Genomic_DNA"/>
</dbReference>
<dbReference type="PANTHER" id="PTHR20923:SF1">
    <property type="entry name" value="G PATCH DOMAIN AND ANKYRIN REPEAT-CONTAINING PROTEIN 1"/>
    <property type="match status" value="1"/>
</dbReference>
<feature type="region of interest" description="Disordered" evidence="1">
    <location>
        <begin position="421"/>
        <end position="440"/>
    </location>
</feature>
<feature type="region of interest" description="Disordered" evidence="1">
    <location>
        <begin position="1"/>
        <end position="83"/>
    </location>
</feature>
<feature type="compositionally biased region" description="Low complexity" evidence="1">
    <location>
        <begin position="286"/>
        <end position="317"/>
    </location>
</feature>
<reference evidence="2 3" key="1">
    <citation type="submission" date="2024-01" db="EMBL/GenBank/DDBJ databases">
        <title>Comparative genomics of Cryptococcus and Kwoniella reveals pathogenesis evolution and contrasting modes of karyotype evolution via chromosome fusion or intercentromeric recombination.</title>
        <authorList>
            <person name="Coelho M.A."/>
            <person name="David-Palma M."/>
            <person name="Shea T."/>
            <person name="Bowers K."/>
            <person name="McGinley-Smith S."/>
            <person name="Mohammad A.W."/>
            <person name="Gnirke A."/>
            <person name="Yurkov A.M."/>
            <person name="Nowrousian M."/>
            <person name="Sun S."/>
            <person name="Cuomo C.A."/>
            <person name="Heitman J."/>
        </authorList>
    </citation>
    <scope>NUCLEOTIDE SEQUENCE [LARGE SCALE GENOMIC DNA]</scope>
    <source>
        <strain evidence="2">CBS 11374</strain>
    </source>
</reference>
<feature type="region of interest" description="Disordered" evidence="1">
    <location>
        <begin position="126"/>
        <end position="153"/>
    </location>
</feature>
<feature type="region of interest" description="Disordered" evidence="1">
    <location>
        <begin position="192"/>
        <end position="232"/>
    </location>
</feature>
<dbReference type="PANTHER" id="PTHR20923">
    <property type="entry name" value="BAT4 PROTEIN-RELATED"/>
    <property type="match status" value="1"/>
</dbReference>
<evidence type="ECO:0000313" key="2">
    <source>
        <dbReference type="EMBL" id="WRT70224.1"/>
    </source>
</evidence>
<evidence type="ECO:0000313" key="3">
    <source>
        <dbReference type="Proteomes" id="UP001329825"/>
    </source>
</evidence>
<feature type="compositionally biased region" description="Polar residues" evidence="1">
    <location>
        <begin position="34"/>
        <end position="46"/>
    </location>
</feature>
<feature type="compositionally biased region" description="Basic and acidic residues" evidence="1">
    <location>
        <begin position="133"/>
        <end position="152"/>
    </location>
</feature>
<feature type="compositionally biased region" description="Basic and acidic residues" evidence="1">
    <location>
        <begin position="386"/>
        <end position="401"/>
    </location>
</feature>
<feature type="region of interest" description="Disordered" evidence="1">
    <location>
        <begin position="353"/>
        <end position="401"/>
    </location>
</feature>
<evidence type="ECO:0008006" key="4">
    <source>
        <dbReference type="Google" id="ProtNLM"/>
    </source>
</evidence>
<dbReference type="Proteomes" id="UP001329825">
    <property type="component" value="Chromosome 10"/>
</dbReference>
<gene>
    <name evidence="2" type="ORF">IL334_007219</name>
</gene>
<evidence type="ECO:0000256" key="1">
    <source>
        <dbReference type="SAM" id="MobiDB-lite"/>
    </source>
</evidence>
<feature type="compositionally biased region" description="Acidic residues" evidence="1">
    <location>
        <begin position="71"/>
        <end position="80"/>
    </location>
</feature>
<keyword evidence="3" id="KW-1185">Reference proteome</keyword>
<proteinExistence type="predicted"/>
<name>A0ABZ1D827_9TREE</name>
<dbReference type="GeneID" id="87959349"/>
<protein>
    <recommendedName>
        <fullName evidence="4">G-patch domain-containing protein</fullName>
    </recommendedName>
</protein>
<sequence>MTTSPHSRPGIGRFPPAVIIRSDPGPSRPRYRSHYTNVDEPNNEASNPDFVGGRGGTRTARRGRGGGSGEVEAEEGEEEAELSRDKIWKEWNINPTRNVNQPPKFVSSSIQYDELGRSINDGITVDVDFQGGSRDDSGNRNEKGRQRDDGDQMKNWYLNIASSSKGLNSRSISPNIQAKLQEVNMDNTSIIDVDNENERRQVDSSTIQTPTSTSNRTSTSTSTSIPTSYRPATDAIINIEDYDNNETISYPAPAPAPAPSQPLRVHSKDWFIRRALLSSHSHSHSHSQPQSESSPGNSTPKSKSESTSSSISSLLNIKSSNPVKRKYEPQYVLGPDNKGYEILKNQLGWQGGGLGKPVGREDPSSVGQLEPRPSPTSQTVKGQGKGKREEKEKEKGKEKVREMGEIIAIELDENGNQIVDLTLSSDSDSDSDFDFGSDLAFGPKEREEKVKELFHGPGRTAPIATALKLDRKGLGHNSSTTKDKFKITHTHKEIQIAQKKARYASGHGHGKGLELGKKGRMKWKEYDKKDRDERRAIKAALG</sequence>
<feature type="compositionally biased region" description="Low complexity" evidence="1">
    <location>
        <begin position="209"/>
        <end position="228"/>
    </location>
</feature>
<accession>A0ABZ1D827</accession>